<evidence type="ECO:0000256" key="1">
    <source>
        <dbReference type="ARBA" id="ARBA00023002"/>
    </source>
</evidence>
<dbReference type="PANTHER" id="PTHR13789:SF309">
    <property type="entry name" value="PUTATIVE (AFU_ORTHOLOGUE AFUA_6G14510)-RELATED"/>
    <property type="match status" value="1"/>
</dbReference>
<protein>
    <submittedName>
        <fullName evidence="4">FAD-dependent monooxygenase</fullName>
    </submittedName>
</protein>
<name>A0ABV3FFF7_9NOCA</name>
<feature type="domain" description="FAD-binding" evidence="3">
    <location>
        <begin position="6"/>
        <end position="341"/>
    </location>
</feature>
<dbReference type="Proteomes" id="UP001551658">
    <property type="component" value="Unassembled WGS sequence"/>
</dbReference>
<gene>
    <name evidence="4" type="ORF">AB0H72_27470</name>
</gene>
<dbReference type="PRINTS" id="PR00420">
    <property type="entry name" value="RNGMNOXGNASE"/>
</dbReference>
<sequence>MPSTKKVGIIGAGIAGLSAGILLAGRGIDVEILERADGPRTVGSGITLQGNALRILRQLGVWDRIESRGYSFDTVGLRAPDSEATVLVVMNDVRTGGDDLPATVGMHRPELAAILRDRLDAAGGRIRYGADVVGIDSSETAATAVTASGDRRSYDLLIAADGINSPTRGLLGIDIAPRPTGVGAWRVVVPRPADVVRTDLIYGGPHHLAGYCPTGDDSIYAYIVEDAQVRDSAQGPLIVKELAAGYGGPWKQIADSIDESTPANYTWFTTHLVEGPWHRDRVVLIGDAIHNCPPTIAQGAAMALEDAAVLVEELFAGDAPLDAVFTRFRERRFQRARTVVDSSTQLVQWMVDGHRGDVAEVIQRVAHMVKEPA</sequence>
<proteinExistence type="predicted"/>
<evidence type="ECO:0000313" key="4">
    <source>
        <dbReference type="EMBL" id="MEV0366441.1"/>
    </source>
</evidence>
<keyword evidence="5" id="KW-1185">Reference proteome</keyword>
<evidence type="ECO:0000313" key="5">
    <source>
        <dbReference type="Proteomes" id="UP001551658"/>
    </source>
</evidence>
<dbReference type="SUPFAM" id="SSF51905">
    <property type="entry name" value="FAD/NAD(P)-binding domain"/>
    <property type="match status" value="1"/>
</dbReference>
<dbReference type="PANTHER" id="PTHR13789">
    <property type="entry name" value="MONOOXYGENASE"/>
    <property type="match status" value="1"/>
</dbReference>
<evidence type="ECO:0000256" key="2">
    <source>
        <dbReference type="ARBA" id="ARBA00023033"/>
    </source>
</evidence>
<dbReference type="InterPro" id="IPR002938">
    <property type="entry name" value="FAD-bd"/>
</dbReference>
<comment type="caution">
    <text evidence="4">The sequence shown here is derived from an EMBL/GenBank/DDBJ whole genome shotgun (WGS) entry which is preliminary data.</text>
</comment>
<dbReference type="InterPro" id="IPR050493">
    <property type="entry name" value="FAD-dep_Monooxygenase_BioMet"/>
</dbReference>
<dbReference type="RefSeq" id="WP_357984426.1">
    <property type="nucleotide sequence ID" value="NZ_JBFAIH010000019.1"/>
</dbReference>
<keyword evidence="2 4" id="KW-0503">Monooxygenase</keyword>
<keyword evidence="1" id="KW-0560">Oxidoreductase</keyword>
<evidence type="ECO:0000259" key="3">
    <source>
        <dbReference type="Pfam" id="PF01494"/>
    </source>
</evidence>
<accession>A0ABV3FFF7</accession>
<dbReference type="Gene3D" id="3.50.50.60">
    <property type="entry name" value="FAD/NAD(P)-binding domain"/>
    <property type="match status" value="1"/>
</dbReference>
<dbReference type="EMBL" id="JBFAIH010000019">
    <property type="protein sequence ID" value="MEV0366441.1"/>
    <property type="molecule type" value="Genomic_DNA"/>
</dbReference>
<organism evidence="4 5">
    <name type="scientific">Nocardia fusca</name>
    <dbReference type="NCBI Taxonomy" id="941183"/>
    <lineage>
        <taxon>Bacteria</taxon>
        <taxon>Bacillati</taxon>
        <taxon>Actinomycetota</taxon>
        <taxon>Actinomycetes</taxon>
        <taxon>Mycobacteriales</taxon>
        <taxon>Nocardiaceae</taxon>
        <taxon>Nocardia</taxon>
    </lineage>
</organism>
<dbReference type="Pfam" id="PF01494">
    <property type="entry name" value="FAD_binding_3"/>
    <property type="match status" value="1"/>
</dbReference>
<reference evidence="4 5" key="1">
    <citation type="submission" date="2024-06" db="EMBL/GenBank/DDBJ databases">
        <title>The Natural Products Discovery Center: Release of the First 8490 Sequenced Strains for Exploring Actinobacteria Biosynthetic Diversity.</title>
        <authorList>
            <person name="Kalkreuter E."/>
            <person name="Kautsar S.A."/>
            <person name="Yang D."/>
            <person name="Bader C.D."/>
            <person name="Teijaro C.N."/>
            <person name="Fluegel L."/>
            <person name="Davis C.M."/>
            <person name="Simpson J.R."/>
            <person name="Lauterbach L."/>
            <person name="Steele A.D."/>
            <person name="Gui C."/>
            <person name="Meng S."/>
            <person name="Li G."/>
            <person name="Viehrig K."/>
            <person name="Ye F."/>
            <person name="Su P."/>
            <person name="Kiefer A.F."/>
            <person name="Nichols A."/>
            <person name="Cepeda A.J."/>
            <person name="Yan W."/>
            <person name="Fan B."/>
            <person name="Jiang Y."/>
            <person name="Adhikari A."/>
            <person name="Zheng C.-J."/>
            <person name="Schuster L."/>
            <person name="Cowan T.M."/>
            <person name="Smanski M.J."/>
            <person name="Chevrette M.G."/>
            <person name="De Carvalho L.P.S."/>
            <person name="Shen B."/>
        </authorList>
    </citation>
    <scope>NUCLEOTIDE SEQUENCE [LARGE SCALE GENOMIC DNA]</scope>
    <source>
        <strain evidence="4 5">NPDC050671</strain>
    </source>
</reference>
<dbReference type="InterPro" id="IPR036188">
    <property type="entry name" value="FAD/NAD-bd_sf"/>
</dbReference>
<dbReference type="GO" id="GO:0004497">
    <property type="term" value="F:monooxygenase activity"/>
    <property type="evidence" value="ECO:0007669"/>
    <property type="project" value="UniProtKB-KW"/>
</dbReference>